<accession>A0ABY2M831</accession>
<organism evidence="1 2">
    <name type="scientific">Leptospira yanagawae</name>
    <dbReference type="NCBI Taxonomy" id="293069"/>
    <lineage>
        <taxon>Bacteria</taxon>
        <taxon>Pseudomonadati</taxon>
        <taxon>Spirochaetota</taxon>
        <taxon>Spirochaetia</taxon>
        <taxon>Leptospirales</taxon>
        <taxon>Leptospiraceae</taxon>
        <taxon>Leptospira</taxon>
    </lineage>
</organism>
<dbReference type="EMBL" id="RQFU01000005">
    <property type="protein sequence ID" value="TGL24077.1"/>
    <property type="molecule type" value="Genomic_DNA"/>
</dbReference>
<evidence type="ECO:0000313" key="2">
    <source>
        <dbReference type="Proteomes" id="UP000298200"/>
    </source>
</evidence>
<keyword evidence="2" id="KW-1185">Reference proteome</keyword>
<protein>
    <submittedName>
        <fullName evidence="1">Uncharacterized protein</fullName>
    </submittedName>
</protein>
<evidence type="ECO:0000313" key="1">
    <source>
        <dbReference type="EMBL" id="TGL24077.1"/>
    </source>
</evidence>
<reference evidence="2" key="1">
    <citation type="journal article" date="2019" name="PLoS Negl. Trop. Dis.">
        <title>Revisiting the worldwide diversity of Leptospira species in the environment.</title>
        <authorList>
            <person name="Vincent A.T."/>
            <person name="Schiettekatte O."/>
            <person name="Bourhy P."/>
            <person name="Veyrier F.J."/>
            <person name="Picardeau M."/>
        </authorList>
    </citation>
    <scope>NUCLEOTIDE SEQUENCE [LARGE SCALE GENOMIC DNA]</scope>
    <source>
        <strain evidence="2">201800272</strain>
    </source>
</reference>
<gene>
    <name evidence="1" type="ORF">EHQ46_02830</name>
</gene>
<proteinExistence type="predicted"/>
<sequence>MLEAFLPSPKERVSLWFFASGWSKSKIPQFLDKVEWRPGGWLLQSKDPQKGVKKAPEQVKYPIKTNKY</sequence>
<comment type="caution">
    <text evidence="1">The sequence shown here is derived from an EMBL/GenBank/DDBJ whole genome shotgun (WGS) entry which is preliminary data.</text>
</comment>
<dbReference type="Proteomes" id="UP000298200">
    <property type="component" value="Unassembled WGS sequence"/>
</dbReference>
<dbReference type="RefSeq" id="WP_039928245.1">
    <property type="nucleotide sequence ID" value="NZ_RQFU01000005.1"/>
</dbReference>
<name>A0ABY2M831_9LEPT</name>